<keyword evidence="4" id="KW-1185">Reference proteome</keyword>
<keyword evidence="1" id="KW-0732">Signal</keyword>
<feature type="signal peptide" evidence="1">
    <location>
        <begin position="1"/>
        <end position="31"/>
    </location>
</feature>
<protein>
    <submittedName>
        <fullName evidence="3">DUF4097 domain-containing protein</fullName>
    </submittedName>
</protein>
<reference evidence="3 4" key="1">
    <citation type="submission" date="2020-02" db="EMBL/GenBank/DDBJ databases">
        <title>Balneolaceae bacterium YR4-1, complete genome.</title>
        <authorList>
            <person name="Li Y."/>
            <person name="Wu S."/>
        </authorList>
    </citation>
    <scope>NUCLEOTIDE SEQUENCE [LARGE SCALE GENOMIC DNA]</scope>
    <source>
        <strain evidence="3 4">YR4-1</strain>
    </source>
</reference>
<name>A0A6M1TC99_9BACT</name>
<feature type="domain" description="DUF4097" evidence="2">
    <location>
        <begin position="53"/>
        <end position="316"/>
    </location>
</feature>
<evidence type="ECO:0000256" key="1">
    <source>
        <dbReference type="SAM" id="SignalP"/>
    </source>
</evidence>
<dbReference type="InterPro" id="IPR025164">
    <property type="entry name" value="Toastrack_DUF4097"/>
</dbReference>
<dbReference type="Proteomes" id="UP000473278">
    <property type="component" value="Unassembled WGS sequence"/>
</dbReference>
<gene>
    <name evidence="3" type="ORF">G3570_13935</name>
</gene>
<accession>A0A6M1TC99</accession>
<evidence type="ECO:0000313" key="3">
    <source>
        <dbReference type="EMBL" id="NGP77743.1"/>
    </source>
</evidence>
<dbReference type="EMBL" id="JAALLT010000004">
    <property type="protein sequence ID" value="NGP77743.1"/>
    <property type="molecule type" value="Genomic_DNA"/>
</dbReference>
<comment type="caution">
    <text evidence="3">The sequence shown here is derived from an EMBL/GenBank/DDBJ whole genome shotgun (WGS) entry which is preliminary data.</text>
</comment>
<dbReference type="PANTHER" id="PTHR34094">
    <property type="match status" value="1"/>
</dbReference>
<dbReference type="AlphaFoldDB" id="A0A6M1TC99"/>
<dbReference type="RefSeq" id="WP_165143398.1">
    <property type="nucleotide sequence ID" value="NZ_JAALLT010000004.1"/>
</dbReference>
<dbReference type="PANTHER" id="PTHR34094:SF1">
    <property type="entry name" value="PROTEIN FAM185A"/>
    <property type="match status" value="1"/>
</dbReference>
<sequence>MSTRDRYKMKVLLIFVLSFASMILLVSTASANTTVKDEPYRVEEFTVSTPGNLNVRTSGGHITVKASESNRVRVEMYVRKNGRDLSASDYDLDDFEIDISQSGNTVRAIAKRENGNNWKFWNNNNVSISFVVYTPREMSSDLKTSGGHIETDGLKGNQEIATSGGHLQLMNLMGTVDARTSGGHIEISDFEGEMNARTSGGHINVLNTNGSINLRTSGGHIDLERISGTVEASTSGGSINADIASIGQFIDLRTSGGNVNISVPDGLGMDLELRGNRVRTELKNFSGKVERDEVEGSINGGGPKISARTSGGTVRISFI</sequence>
<dbReference type="Pfam" id="PF13349">
    <property type="entry name" value="DUF4097"/>
    <property type="match status" value="1"/>
</dbReference>
<evidence type="ECO:0000313" key="4">
    <source>
        <dbReference type="Proteomes" id="UP000473278"/>
    </source>
</evidence>
<proteinExistence type="predicted"/>
<feature type="chain" id="PRO_5026929255" evidence="1">
    <location>
        <begin position="32"/>
        <end position="319"/>
    </location>
</feature>
<organism evidence="3 4">
    <name type="scientific">Halalkalibaculum roseum</name>
    <dbReference type="NCBI Taxonomy" id="2709311"/>
    <lineage>
        <taxon>Bacteria</taxon>
        <taxon>Pseudomonadati</taxon>
        <taxon>Balneolota</taxon>
        <taxon>Balneolia</taxon>
        <taxon>Balneolales</taxon>
        <taxon>Balneolaceae</taxon>
        <taxon>Halalkalibaculum</taxon>
    </lineage>
</organism>
<evidence type="ECO:0000259" key="2">
    <source>
        <dbReference type="Pfam" id="PF13349"/>
    </source>
</evidence>